<reference evidence="3" key="2">
    <citation type="submission" date="2019-12" db="EMBL/GenBank/DDBJ databases">
        <title>Genome sequencing and annotation of Brassica cretica.</title>
        <authorList>
            <person name="Studholme D.J."/>
            <person name="Sarris P."/>
        </authorList>
    </citation>
    <scope>NUCLEOTIDE SEQUENCE</scope>
    <source>
        <strain evidence="3">PFS-109/04</strain>
        <tissue evidence="3">Leaf</tissue>
    </source>
</reference>
<protein>
    <submittedName>
        <fullName evidence="2">Uncharacterized protein</fullName>
    </submittedName>
</protein>
<gene>
    <name evidence="3" type="ORF">F2Q69_00037531</name>
    <name evidence="2" type="ORF">F2Q70_00036739</name>
</gene>
<feature type="region of interest" description="Disordered" evidence="1">
    <location>
        <begin position="32"/>
        <end position="66"/>
    </location>
</feature>
<proteinExistence type="predicted"/>
<name>A0A3N6SUN4_BRACR</name>
<dbReference type="AlphaFoldDB" id="A0A3N6SUN4"/>
<comment type="caution">
    <text evidence="2">The sequence shown here is derived from an EMBL/GenBank/DDBJ whole genome shotgun (WGS) entry which is preliminary data.</text>
</comment>
<organism evidence="2">
    <name type="scientific">Brassica cretica</name>
    <name type="common">Mustard</name>
    <dbReference type="NCBI Taxonomy" id="69181"/>
    <lineage>
        <taxon>Eukaryota</taxon>
        <taxon>Viridiplantae</taxon>
        <taxon>Streptophyta</taxon>
        <taxon>Embryophyta</taxon>
        <taxon>Tracheophyta</taxon>
        <taxon>Spermatophyta</taxon>
        <taxon>Magnoliopsida</taxon>
        <taxon>eudicotyledons</taxon>
        <taxon>Gunneridae</taxon>
        <taxon>Pentapetalae</taxon>
        <taxon>rosids</taxon>
        <taxon>malvids</taxon>
        <taxon>Brassicales</taxon>
        <taxon>Brassicaceae</taxon>
        <taxon>Brassiceae</taxon>
        <taxon>Brassica</taxon>
    </lineage>
</organism>
<evidence type="ECO:0000313" key="2">
    <source>
        <dbReference type="EMBL" id="KAF2585117.1"/>
    </source>
</evidence>
<accession>A0A3N6SUN4</accession>
<evidence type="ECO:0000313" key="3">
    <source>
        <dbReference type="EMBL" id="KAF3602624.1"/>
    </source>
</evidence>
<reference evidence="2" key="1">
    <citation type="submission" date="2019-12" db="EMBL/GenBank/DDBJ databases">
        <title>Genome sequencing and annotation of Brassica cretica.</title>
        <authorList>
            <person name="Studholme D.J."/>
            <person name="Sarris P.F."/>
        </authorList>
    </citation>
    <scope>NUCLEOTIDE SEQUENCE</scope>
    <source>
        <strain evidence="2">PFS-102/07</strain>
        <tissue evidence="2">Leaf</tissue>
    </source>
</reference>
<dbReference type="EMBL" id="QGKY02000246">
    <property type="protein sequence ID" value="KAF2585117.1"/>
    <property type="molecule type" value="Genomic_DNA"/>
</dbReference>
<dbReference type="Proteomes" id="UP000712600">
    <property type="component" value="Unassembled WGS sequence"/>
</dbReference>
<sequence>METWSIPQAIWNTLEAIPTPLLLSNPLESLPPLPTGAASPSPTKTMQTLNPSTRHFHSSLATYSPS</sequence>
<feature type="compositionally biased region" description="Polar residues" evidence="1">
    <location>
        <begin position="38"/>
        <end position="66"/>
    </location>
</feature>
<evidence type="ECO:0000256" key="1">
    <source>
        <dbReference type="SAM" id="MobiDB-lite"/>
    </source>
</evidence>
<dbReference type="EMBL" id="QGKX02000004">
    <property type="protein sequence ID" value="KAF3602624.1"/>
    <property type="molecule type" value="Genomic_DNA"/>
</dbReference>